<feature type="compositionally biased region" description="Basic and acidic residues" evidence="2">
    <location>
        <begin position="112"/>
        <end position="121"/>
    </location>
</feature>
<keyword evidence="4" id="KW-1185">Reference proteome</keyword>
<feature type="coiled-coil region" evidence="1">
    <location>
        <begin position="5"/>
        <end position="39"/>
    </location>
</feature>
<feature type="compositionally biased region" description="Acidic residues" evidence="2">
    <location>
        <begin position="101"/>
        <end position="111"/>
    </location>
</feature>
<evidence type="ECO:0000256" key="2">
    <source>
        <dbReference type="SAM" id="MobiDB-lite"/>
    </source>
</evidence>
<feature type="region of interest" description="Disordered" evidence="2">
    <location>
        <begin position="93"/>
        <end position="121"/>
    </location>
</feature>
<name>X6P6L3_RETFI</name>
<comment type="caution">
    <text evidence="3">The sequence shown here is derived from an EMBL/GenBank/DDBJ whole genome shotgun (WGS) entry which is preliminary data.</text>
</comment>
<dbReference type="Proteomes" id="UP000023152">
    <property type="component" value="Unassembled WGS sequence"/>
</dbReference>
<sequence>MNKKIRELQNTVKDLQSQIEKMQENDNEQNKQIDNLKRGLLEKDQTMIALADNIQQFKKETGQYNVGLKKQMEQYQVKFEEFKSMQSKYNIQQLKSQTDAQTEEEEEEEEEGQKNEQKEKEITTFDCGNMLSFIESSDLKNGVDFLLVNEYRKLVKLTNNEWNDYKFGIFLFGEKITLTVDCNKDNQELGYLKIKTSHLWIKDPSSKIDCSELGYAHDQGPGRGGSGKWGSGGGYGTKGSEGEDLLDSSIGRETYGEETLLKEIHFGSGGGSGRKSSSHPGSGGGIIKLLIEQQLINHGSIRSNGGNGWRSGGGGSGGSILIELQCQSQSHPNTLKHTFGTITCTGGNSSGGGSSGGEGRIAIYGSTKFNRISLFLIFQLRKYNALYWNAFECTVETIQHKKKNDDRLLFVCVVFIS</sequence>
<evidence type="ECO:0000256" key="1">
    <source>
        <dbReference type="SAM" id="Coils"/>
    </source>
</evidence>
<proteinExistence type="predicted"/>
<organism evidence="3 4">
    <name type="scientific">Reticulomyxa filosa</name>
    <dbReference type="NCBI Taxonomy" id="46433"/>
    <lineage>
        <taxon>Eukaryota</taxon>
        <taxon>Sar</taxon>
        <taxon>Rhizaria</taxon>
        <taxon>Retaria</taxon>
        <taxon>Foraminifera</taxon>
        <taxon>Monothalamids</taxon>
        <taxon>Reticulomyxidae</taxon>
        <taxon>Reticulomyxa</taxon>
    </lineage>
</organism>
<dbReference type="EMBL" id="ASPP01003543">
    <property type="protein sequence ID" value="ETO33257.1"/>
    <property type="molecule type" value="Genomic_DNA"/>
</dbReference>
<evidence type="ECO:0000313" key="3">
    <source>
        <dbReference type="EMBL" id="ETO33257.1"/>
    </source>
</evidence>
<accession>X6P6L3</accession>
<evidence type="ECO:0000313" key="4">
    <source>
        <dbReference type="Proteomes" id="UP000023152"/>
    </source>
</evidence>
<protein>
    <submittedName>
        <fullName evidence="3">Uncharacterized protein</fullName>
    </submittedName>
</protein>
<keyword evidence="1" id="KW-0175">Coiled coil</keyword>
<dbReference type="AlphaFoldDB" id="X6P6L3"/>
<reference evidence="3 4" key="1">
    <citation type="journal article" date="2013" name="Curr. Biol.">
        <title>The Genome of the Foraminiferan Reticulomyxa filosa.</title>
        <authorList>
            <person name="Glockner G."/>
            <person name="Hulsmann N."/>
            <person name="Schleicher M."/>
            <person name="Noegel A.A."/>
            <person name="Eichinger L."/>
            <person name="Gallinger C."/>
            <person name="Pawlowski J."/>
            <person name="Sierra R."/>
            <person name="Euteneuer U."/>
            <person name="Pillet L."/>
            <person name="Moustafa A."/>
            <person name="Platzer M."/>
            <person name="Groth M."/>
            <person name="Szafranski K."/>
            <person name="Schliwa M."/>
        </authorList>
    </citation>
    <scope>NUCLEOTIDE SEQUENCE [LARGE SCALE GENOMIC DNA]</scope>
</reference>
<gene>
    <name evidence="3" type="ORF">RFI_03851</name>
</gene>